<dbReference type="GO" id="GO:0005682">
    <property type="term" value="C:U5 snRNP"/>
    <property type="evidence" value="ECO:0007669"/>
    <property type="project" value="TreeGrafter"/>
</dbReference>
<accession>A0A0C3EN75</accession>
<dbReference type="STRING" id="765440.A0A0C3EN75"/>
<dbReference type="InParanoid" id="A0A0C3EN75"/>
<dbReference type="Proteomes" id="UP000054166">
    <property type="component" value="Unassembled WGS sequence"/>
</dbReference>
<dbReference type="EMBL" id="KN833068">
    <property type="protein sequence ID" value="KIM74040.1"/>
    <property type="molecule type" value="Genomic_DNA"/>
</dbReference>
<dbReference type="AlphaFoldDB" id="A0A0C3EN75"/>
<dbReference type="GO" id="GO:0030619">
    <property type="term" value="F:U1 snRNA binding"/>
    <property type="evidence" value="ECO:0007669"/>
    <property type="project" value="TreeGrafter"/>
</dbReference>
<dbReference type="GO" id="GO:0097157">
    <property type="term" value="F:pre-mRNA intronic binding"/>
    <property type="evidence" value="ECO:0007669"/>
    <property type="project" value="TreeGrafter"/>
</dbReference>
<gene>
    <name evidence="2" type="ORF">PILCRDRAFT_714944</name>
</gene>
<sequence>MASPEKNSEAQVGWRSKCELFIWLRYIPSRVRNQGSLRAFLLPDTTDMPFSHLPTMNSRCSTASPIKRVHLGALKYVPHTIMKLLENIPYPREQVREVPVVPYHWRYHFRERNSSSLSIMLNEYNVACNAAGEVGGEAAF</sequence>
<evidence type="ECO:0000313" key="3">
    <source>
        <dbReference type="Proteomes" id="UP000054166"/>
    </source>
</evidence>
<evidence type="ECO:0000259" key="1">
    <source>
        <dbReference type="Pfam" id="PF08082"/>
    </source>
</evidence>
<dbReference type="GO" id="GO:0030620">
    <property type="term" value="F:U2 snRNA binding"/>
    <property type="evidence" value="ECO:0007669"/>
    <property type="project" value="TreeGrafter"/>
</dbReference>
<dbReference type="GO" id="GO:0017070">
    <property type="term" value="F:U6 snRNA binding"/>
    <property type="evidence" value="ECO:0007669"/>
    <property type="project" value="TreeGrafter"/>
</dbReference>
<keyword evidence="3" id="KW-1185">Reference proteome</keyword>
<organism evidence="2 3">
    <name type="scientific">Piloderma croceum (strain F 1598)</name>
    <dbReference type="NCBI Taxonomy" id="765440"/>
    <lineage>
        <taxon>Eukaryota</taxon>
        <taxon>Fungi</taxon>
        <taxon>Dikarya</taxon>
        <taxon>Basidiomycota</taxon>
        <taxon>Agaricomycotina</taxon>
        <taxon>Agaricomycetes</taxon>
        <taxon>Agaricomycetidae</taxon>
        <taxon>Atheliales</taxon>
        <taxon>Atheliaceae</taxon>
        <taxon>Piloderma</taxon>
    </lineage>
</organism>
<dbReference type="GO" id="GO:0030623">
    <property type="term" value="F:U5 snRNA binding"/>
    <property type="evidence" value="ECO:0007669"/>
    <property type="project" value="TreeGrafter"/>
</dbReference>
<proteinExistence type="predicted"/>
<dbReference type="Pfam" id="PF08082">
    <property type="entry name" value="PRO8NT"/>
    <property type="match status" value="1"/>
</dbReference>
<dbReference type="InterPro" id="IPR012591">
    <property type="entry name" value="PRO8NT"/>
</dbReference>
<dbReference type="PANTHER" id="PTHR11140:SF0">
    <property type="entry name" value="PRE-MRNA-PROCESSING-SPLICING FACTOR 8"/>
    <property type="match status" value="1"/>
</dbReference>
<feature type="domain" description="PRO8NT" evidence="1">
    <location>
        <begin position="67"/>
        <end position="104"/>
    </location>
</feature>
<reference evidence="2 3" key="1">
    <citation type="submission" date="2014-04" db="EMBL/GenBank/DDBJ databases">
        <authorList>
            <consortium name="DOE Joint Genome Institute"/>
            <person name="Kuo A."/>
            <person name="Tarkka M."/>
            <person name="Buscot F."/>
            <person name="Kohler A."/>
            <person name="Nagy L.G."/>
            <person name="Floudas D."/>
            <person name="Copeland A."/>
            <person name="Barry K.W."/>
            <person name="Cichocki N."/>
            <person name="Veneault-Fourrey C."/>
            <person name="LaButti K."/>
            <person name="Lindquist E.A."/>
            <person name="Lipzen A."/>
            <person name="Lundell T."/>
            <person name="Morin E."/>
            <person name="Murat C."/>
            <person name="Sun H."/>
            <person name="Tunlid A."/>
            <person name="Henrissat B."/>
            <person name="Grigoriev I.V."/>
            <person name="Hibbett D.S."/>
            <person name="Martin F."/>
            <person name="Nordberg H.P."/>
            <person name="Cantor M.N."/>
            <person name="Hua S.X."/>
        </authorList>
    </citation>
    <scope>NUCLEOTIDE SEQUENCE [LARGE SCALE GENOMIC DNA]</scope>
    <source>
        <strain evidence="2 3">F 1598</strain>
    </source>
</reference>
<dbReference type="PANTHER" id="PTHR11140">
    <property type="entry name" value="PRE-MRNA SPLICING FACTOR PRP8"/>
    <property type="match status" value="1"/>
</dbReference>
<dbReference type="GO" id="GO:0000244">
    <property type="term" value="P:spliceosomal tri-snRNP complex assembly"/>
    <property type="evidence" value="ECO:0007669"/>
    <property type="project" value="TreeGrafter"/>
</dbReference>
<dbReference type="GO" id="GO:0071013">
    <property type="term" value="C:catalytic step 2 spliceosome"/>
    <property type="evidence" value="ECO:0007669"/>
    <property type="project" value="TreeGrafter"/>
</dbReference>
<dbReference type="InterPro" id="IPR027652">
    <property type="entry name" value="PRP8"/>
</dbReference>
<dbReference type="HOGENOM" id="CLU_1835897_0_0_1"/>
<name>A0A0C3EN75_PILCF</name>
<protein>
    <recommendedName>
        <fullName evidence="1">PRO8NT domain-containing protein</fullName>
    </recommendedName>
</protein>
<dbReference type="OrthoDB" id="3256191at2759"/>
<evidence type="ECO:0000313" key="2">
    <source>
        <dbReference type="EMBL" id="KIM74040.1"/>
    </source>
</evidence>
<reference evidence="3" key="2">
    <citation type="submission" date="2015-01" db="EMBL/GenBank/DDBJ databases">
        <title>Evolutionary Origins and Diversification of the Mycorrhizal Mutualists.</title>
        <authorList>
            <consortium name="DOE Joint Genome Institute"/>
            <consortium name="Mycorrhizal Genomics Consortium"/>
            <person name="Kohler A."/>
            <person name="Kuo A."/>
            <person name="Nagy L.G."/>
            <person name="Floudas D."/>
            <person name="Copeland A."/>
            <person name="Barry K.W."/>
            <person name="Cichocki N."/>
            <person name="Veneault-Fourrey C."/>
            <person name="LaButti K."/>
            <person name="Lindquist E.A."/>
            <person name="Lipzen A."/>
            <person name="Lundell T."/>
            <person name="Morin E."/>
            <person name="Murat C."/>
            <person name="Riley R."/>
            <person name="Ohm R."/>
            <person name="Sun H."/>
            <person name="Tunlid A."/>
            <person name="Henrissat B."/>
            <person name="Grigoriev I.V."/>
            <person name="Hibbett D.S."/>
            <person name="Martin F."/>
        </authorList>
    </citation>
    <scope>NUCLEOTIDE SEQUENCE [LARGE SCALE GENOMIC DNA]</scope>
    <source>
        <strain evidence="3">F 1598</strain>
    </source>
</reference>